<feature type="transmembrane region" description="Helical" evidence="7">
    <location>
        <begin position="144"/>
        <end position="163"/>
    </location>
</feature>
<dbReference type="InterPro" id="IPR011066">
    <property type="entry name" value="MscS_channel_C_sf"/>
</dbReference>
<evidence type="ECO:0000259" key="9">
    <source>
        <dbReference type="Pfam" id="PF21082"/>
    </source>
</evidence>
<feature type="domain" description="Mechanosensitive ion channel MscS C-terminal" evidence="9">
    <location>
        <begin position="258"/>
        <end position="342"/>
    </location>
</feature>
<dbReference type="Gene3D" id="2.30.30.60">
    <property type="match status" value="1"/>
</dbReference>
<feature type="domain" description="Mechanosensitive ion channel MscS" evidence="8">
    <location>
        <begin position="185"/>
        <end position="251"/>
    </location>
</feature>
<evidence type="ECO:0000256" key="1">
    <source>
        <dbReference type="ARBA" id="ARBA00004651"/>
    </source>
</evidence>
<dbReference type="Gene3D" id="1.10.287.1260">
    <property type="match status" value="1"/>
</dbReference>
<dbReference type="InterPro" id="IPR052702">
    <property type="entry name" value="MscS-like_channel"/>
</dbReference>
<evidence type="ECO:0000256" key="7">
    <source>
        <dbReference type="SAM" id="Phobius"/>
    </source>
</evidence>
<dbReference type="Proteomes" id="UP001172142">
    <property type="component" value="Unassembled WGS sequence"/>
</dbReference>
<reference evidence="10 11" key="1">
    <citation type="submission" date="2023-07" db="EMBL/GenBank/DDBJ databases">
        <title>Novel species in genus Planococcus.</title>
        <authorList>
            <person name="Ning S."/>
        </authorList>
    </citation>
    <scope>NUCLEOTIDE SEQUENCE [LARGE SCALE GENOMIC DNA]</scope>
    <source>
        <strain evidence="10 11">N017</strain>
    </source>
</reference>
<name>A0ABT8N9Q4_9BACL</name>
<evidence type="ECO:0000259" key="8">
    <source>
        <dbReference type="Pfam" id="PF00924"/>
    </source>
</evidence>
<comment type="caution">
    <text evidence="10">The sequence shown here is derived from an EMBL/GenBank/DDBJ whole genome shotgun (WGS) entry which is preliminary data.</text>
</comment>
<proteinExistence type="inferred from homology"/>
<dbReference type="InterPro" id="IPR006685">
    <property type="entry name" value="MscS_channel_2nd"/>
</dbReference>
<dbReference type="Pfam" id="PF21082">
    <property type="entry name" value="MS_channel_3rd"/>
    <property type="match status" value="1"/>
</dbReference>
<dbReference type="SUPFAM" id="SSF82689">
    <property type="entry name" value="Mechanosensitive channel protein MscS (YggB), C-terminal domain"/>
    <property type="match status" value="1"/>
</dbReference>
<evidence type="ECO:0000313" key="10">
    <source>
        <dbReference type="EMBL" id="MDN7244615.1"/>
    </source>
</evidence>
<comment type="subcellular location">
    <subcellularLocation>
        <location evidence="1">Cell membrane</location>
        <topology evidence="1">Multi-pass membrane protein</topology>
    </subcellularLocation>
</comment>
<comment type="similarity">
    <text evidence="2">Belongs to the MscS (TC 1.A.23) family.</text>
</comment>
<dbReference type="EMBL" id="JAUJWU010000001">
    <property type="protein sequence ID" value="MDN7244615.1"/>
    <property type="molecule type" value="Genomic_DNA"/>
</dbReference>
<evidence type="ECO:0000256" key="5">
    <source>
        <dbReference type="ARBA" id="ARBA00022989"/>
    </source>
</evidence>
<dbReference type="InterPro" id="IPR049278">
    <property type="entry name" value="MS_channel_C"/>
</dbReference>
<evidence type="ECO:0000256" key="6">
    <source>
        <dbReference type="ARBA" id="ARBA00023136"/>
    </source>
</evidence>
<dbReference type="InterPro" id="IPR010920">
    <property type="entry name" value="LSM_dom_sf"/>
</dbReference>
<feature type="transmembrane region" description="Helical" evidence="7">
    <location>
        <begin position="21"/>
        <end position="42"/>
    </location>
</feature>
<feature type="transmembrane region" description="Helical" evidence="7">
    <location>
        <begin position="169"/>
        <end position="198"/>
    </location>
</feature>
<dbReference type="InterPro" id="IPR023408">
    <property type="entry name" value="MscS_beta-dom_sf"/>
</dbReference>
<feature type="transmembrane region" description="Helical" evidence="7">
    <location>
        <begin position="62"/>
        <end position="80"/>
    </location>
</feature>
<dbReference type="SUPFAM" id="SSF50182">
    <property type="entry name" value="Sm-like ribonucleoproteins"/>
    <property type="match status" value="1"/>
</dbReference>
<evidence type="ECO:0000313" key="11">
    <source>
        <dbReference type="Proteomes" id="UP001172142"/>
    </source>
</evidence>
<evidence type="ECO:0000256" key="2">
    <source>
        <dbReference type="ARBA" id="ARBA00008017"/>
    </source>
</evidence>
<keyword evidence="11" id="KW-1185">Reference proteome</keyword>
<dbReference type="RefSeq" id="WP_301855061.1">
    <property type="nucleotide sequence ID" value="NZ_JAUJWU010000001.1"/>
</dbReference>
<sequence length="352" mass="40316">MDNTQLFDGIEFLKTLSLIDFLMFFIYLSLIFALRTFLVFLLQKSFTSKRFKERIFPFVEDLLNWLAIYGAIFFFLFYFSEEQWLFYPFYETDGIQVSVFLIVVVAIAVSFAGRLVRALNRYVMPFFYAQFDVDATTGYTINRLLYYIVMFIALALGFTTVGLDLTALGVIFSVLGIGIGFGIRNIAANFVSGIIILFERPMKVGELVEIDKNIGQITKITLRSTVIETLKNGTLIVPNQYFIEQIVKNRSSAKLFARVVVSVAYGNDTQKVEHLLLEAAVAEMQFVPGIPNEPPDVRFINFRDSSLDFIVEVRVVDVEMKEQLESRIRHAIADIFIKNDIKLAEYPVTKEI</sequence>
<evidence type="ECO:0000256" key="3">
    <source>
        <dbReference type="ARBA" id="ARBA00022475"/>
    </source>
</evidence>
<dbReference type="Pfam" id="PF00924">
    <property type="entry name" value="MS_channel_2nd"/>
    <property type="match status" value="1"/>
</dbReference>
<keyword evidence="3" id="KW-1003">Cell membrane</keyword>
<keyword evidence="6 7" id="KW-0472">Membrane</keyword>
<dbReference type="PANTHER" id="PTHR30347">
    <property type="entry name" value="POTASSIUM CHANNEL RELATED"/>
    <property type="match status" value="1"/>
</dbReference>
<dbReference type="PANTHER" id="PTHR30347:SF1">
    <property type="entry name" value="MECHANOSENSITIVE CHANNEL MSCK"/>
    <property type="match status" value="1"/>
</dbReference>
<organism evidence="10 11">
    <name type="scientific">Planococcus shenhongbingii</name>
    <dbReference type="NCBI Taxonomy" id="3058398"/>
    <lineage>
        <taxon>Bacteria</taxon>
        <taxon>Bacillati</taxon>
        <taxon>Bacillota</taxon>
        <taxon>Bacilli</taxon>
        <taxon>Bacillales</taxon>
        <taxon>Caryophanaceae</taxon>
        <taxon>Planococcus</taxon>
    </lineage>
</organism>
<dbReference type="InterPro" id="IPR011014">
    <property type="entry name" value="MscS_channel_TM-2"/>
</dbReference>
<feature type="transmembrane region" description="Helical" evidence="7">
    <location>
        <begin position="95"/>
        <end position="116"/>
    </location>
</feature>
<accession>A0ABT8N9Q4</accession>
<evidence type="ECO:0000256" key="4">
    <source>
        <dbReference type="ARBA" id="ARBA00022692"/>
    </source>
</evidence>
<keyword evidence="5 7" id="KW-1133">Transmembrane helix</keyword>
<keyword evidence="4 7" id="KW-0812">Transmembrane</keyword>
<protein>
    <submittedName>
        <fullName evidence="10">Mechanosensitive ion channel</fullName>
    </submittedName>
</protein>
<dbReference type="SUPFAM" id="SSF82861">
    <property type="entry name" value="Mechanosensitive channel protein MscS (YggB), transmembrane region"/>
    <property type="match status" value="1"/>
</dbReference>
<dbReference type="Gene3D" id="3.30.70.100">
    <property type="match status" value="1"/>
</dbReference>
<gene>
    <name evidence="10" type="ORF">QWY13_03835</name>
</gene>